<dbReference type="PROSITE" id="PS50995">
    <property type="entry name" value="HTH_MARR_2"/>
    <property type="match status" value="1"/>
</dbReference>
<dbReference type="Proteomes" id="UP000178797">
    <property type="component" value="Unassembled WGS sequence"/>
</dbReference>
<dbReference type="SMART" id="SM00347">
    <property type="entry name" value="HTH_MARR"/>
    <property type="match status" value="1"/>
</dbReference>
<name>A0A1F7RP49_9BACT</name>
<sequence length="158" mass="18550">MKENKEKTEIIEKAKRFEKVFAEFFKIVRLRKPSSFSNINITEPQYFTLNYLARNNNCTMGDLKEHLDVSLSTLTGIIDRMVRDGYVERERDDDDRRLVRVRLIKKGDGIVEEINIKRLERIIAVLEVLSKEDQDLLIGTIERLTEHLNQNSKKNLNG</sequence>
<keyword evidence="1" id="KW-0805">Transcription regulation</keyword>
<dbReference type="InterPro" id="IPR000835">
    <property type="entry name" value="HTH_MarR-typ"/>
</dbReference>
<dbReference type="GO" id="GO:0003700">
    <property type="term" value="F:DNA-binding transcription factor activity"/>
    <property type="evidence" value="ECO:0007669"/>
    <property type="project" value="InterPro"/>
</dbReference>
<dbReference type="PANTHER" id="PTHR42756">
    <property type="entry name" value="TRANSCRIPTIONAL REGULATOR, MARR"/>
    <property type="match status" value="1"/>
</dbReference>
<dbReference type="Gene3D" id="1.10.10.10">
    <property type="entry name" value="Winged helix-like DNA-binding domain superfamily/Winged helix DNA-binding domain"/>
    <property type="match status" value="1"/>
</dbReference>
<dbReference type="SUPFAM" id="SSF46785">
    <property type="entry name" value="Winged helix' DNA-binding domain"/>
    <property type="match status" value="1"/>
</dbReference>
<proteinExistence type="predicted"/>
<gene>
    <name evidence="5" type="ORF">A2W05_07365</name>
</gene>
<evidence type="ECO:0000256" key="1">
    <source>
        <dbReference type="ARBA" id="ARBA00023015"/>
    </source>
</evidence>
<dbReference type="AlphaFoldDB" id="A0A1F7RP49"/>
<reference evidence="5 6" key="1">
    <citation type="journal article" date="2016" name="Nat. Commun.">
        <title>Thousands of microbial genomes shed light on interconnected biogeochemical processes in an aquifer system.</title>
        <authorList>
            <person name="Anantharaman K."/>
            <person name="Brown C.T."/>
            <person name="Hug L.A."/>
            <person name="Sharon I."/>
            <person name="Castelle C.J."/>
            <person name="Probst A.J."/>
            <person name="Thomas B.C."/>
            <person name="Singh A."/>
            <person name="Wilkins M.J."/>
            <person name="Karaoz U."/>
            <person name="Brodie E.L."/>
            <person name="Williams K.H."/>
            <person name="Hubbard S.S."/>
            <person name="Banfield J.F."/>
        </authorList>
    </citation>
    <scope>NUCLEOTIDE SEQUENCE [LARGE SCALE GENOMIC DNA]</scope>
</reference>
<dbReference type="GO" id="GO:0003677">
    <property type="term" value="F:DNA binding"/>
    <property type="evidence" value="ECO:0007669"/>
    <property type="project" value="UniProtKB-KW"/>
</dbReference>
<dbReference type="PRINTS" id="PR00598">
    <property type="entry name" value="HTHMARR"/>
</dbReference>
<keyword evidence="3" id="KW-0804">Transcription</keyword>
<evidence type="ECO:0000259" key="4">
    <source>
        <dbReference type="PROSITE" id="PS50995"/>
    </source>
</evidence>
<protein>
    <recommendedName>
        <fullName evidence="4">HTH marR-type domain-containing protein</fullName>
    </recommendedName>
</protein>
<evidence type="ECO:0000256" key="2">
    <source>
        <dbReference type="ARBA" id="ARBA00023125"/>
    </source>
</evidence>
<dbReference type="InterPro" id="IPR036388">
    <property type="entry name" value="WH-like_DNA-bd_sf"/>
</dbReference>
<dbReference type="PANTHER" id="PTHR42756:SF1">
    <property type="entry name" value="TRANSCRIPTIONAL REPRESSOR OF EMRAB OPERON"/>
    <property type="match status" value="1"/>
</dbReference>
<evidence type="ECO:0000256" key="3">
    <source>
        <dbReference type="ARBA" id="ARBA00023163"/>
    </source>
</evidence>
<comment type="caution">
    <text evidence="5">The sequence shown here is derived from an EMBL/GenBank/DDBJ whole genome shotgun (WGS) entry which is preliminary data.</text>
</comment>
<keyword evidence="2" id="KW-0238">DNA-binding</keyword>
<dbReference type="InterPro" id="IPR036390">
    <property type="entry name" value="WH_DNA-bd_sf"/>
</dbReference>
<organism evidence="5 6">
    <name type="scientific">Candidatus Schekmanbacteria bacterium RBG_16_38_10</name>
    <dbReference type="NCBI Taxonomy" id="1817879"/>
    <lineage>
        <taxon>Bacteria</taxon>
        <taxon>Candidatus Schekmaniibacteriota</taxon>
    </lineage>
</organism>
<dbReference type="Pfam" id="PF01047">
    <property type="entry name" value="MarR"/>
    <property type="match status" value="1"/>
</dbReference>
<dbReference type="EMBL" id="MGDE01000256">
    <property type="protein sequence ID" value="OGL42774.1"/>
    <property type="molecule type" value="Genomic_DNA"/>
</dbReference>
<accession>A0A1F7RP49</accession>
<feature type="domain" description="HTH marR-type" evidence="4">
    <location>
        <begin position="7"/>
        <end position="146"/>
    </location>
</feature>
<evidence type="ECO:0000313" key="5">
    <source>
        <dbReference type="EMBL" id="OGL42774.1"/>
    </source>
</evidence>
<evidence type="ECO:0000313" key="6">
    <source>
        <dbReference type="Proteomes" id="UP000178797"/>
    </source>
</evidence>